<comment type="caution">
    <text evidence="2">The sequence shown here is derived from an EMBL/GenBank/DDBJ whole genome shotgun (WGS) entry which is preliminary data.</text>
</comment>
<dbReference type="InterPro" id="IPR003594">
    <property type="entry name" value="HATPase_dom"/>
</dbReference>
<evidence type="ECO:0000313" key="2">
    <source>
        <dbReference type="EMBL" id="MFD2235044.1"/>
    </source>
</evidence>
<reference evidence="3" key="1">
    <citation type="journal article" date="2019" name="Int. J. Syst. Evol. Microbiol.">
        <title>The Global Catalogue of Microorganisms (GCM) 10K type strain sequencing project: providing services to taxonomists for standard genome sequencing and annotation.</title>
        <authorList>
            <consortium name="The Broad Institute Genomics Platform"/>
            <consortium name="The Broad Institute Genome Sequencing Center for Infectious Disease"/>
            <person name="Wu L."/>
            <person name="Ma J."/>
        </authorList>
    </citation>
    <scope>NUCLEOTIDE SEQUENCE [LARGE SCALE GENOMIC DNA]</scope>
    <source>
        <strain evidence="3">KCTC 15012</strain>
    </source>
</reference>
<evidence type="ECO:0000259" key="1">
    <source>
        <dbReference type="Pfam" id="PF13581"/>
    </source>
</evidence>
<proteinExistence type="predicted"/>
<feature type="domain" description="Histidine kinase/HSP90-like ATPase" evidence="1">
    <location>
        <begin position="20"/>
        <end position="139"/>
    </location>
</feature>
<dbReference type="Gene3D" id="3.30.565.10">
    <property type="entry name" value="Histidine kinase-like ATPase, C-terminal domain"/>
    <property type="match status" value="1"/>
</dbReference>
<accession>A0ABW5CCS3</accession>
<dbReference type="InterPro" id="IPR036890">
    <property type="entry name" value="HATPase_C_sf"/>
</dbReference>
<dbReference type="GO" id="GO:0005524">
    <property type="term" value="F:ATP binding"/>
    <property type="evidence" value="ECO:0007669"/>
    <property type="project" value="UniProtKB-KW"/>
</dbReference>
<dbReference type="EMBL" id="JBHUIY010000034">
    <property type="protein sequence ID" value="MFD2235044.1"/>
    <property type="molecule type" value="Genomic_DNA"/>
</dbReference>
<dbReference type="RefSeq" id="WP_377317851.1">
    <property type="nucleotide sequence ID" value="NZ_JBHUIY010000034.1"/>
</dbReference>
<evidence type="ECO:0000313" key="3">
    <source>
        <dbReference type="Proteomes" id="UP001597296"/>
    </source>
</evidence>
<organism evidence="2 3">
    <name type="scientific">Phaeospirillum tilakii</name>
    <dbReference type="NCBI Taxonomy" id="741673"/>
    <lineage>
        <taxon>Bacteria</taxon>
        <taxon>Pseudomonadati</taxon>
        <taxon>Pseudomonadota</taxon>
        <taxon>Alphaproteobacteria</taxon>
        <taxon>Rhodospirillales</taxon>
        <taxon>Rhodospirillaceae</taxon>
        <taxon>Phaeospirillum</taxon>
    </lineage>
</organism>
<dbReference type="Pfam" id="PF13581">
    <property type="entry name" value="HATPase_c_2"/>
    <property type="match status" value="1"/>
</dbReference>
<keyword evidence="2" id="KW-0067">ATP-binding</keyword>
<dbReference type="Proteomes" id="UP001597296">
    <property type="component" value="Unassembled WGS sequence"/>
</dbReference>
<gene>
    <name evidence="2" type="ORF">ACFSNB_14615</name>
</gene>
<keyword evidence="2" id="KW-0547">Nucleotide-binding</keyword>
<protein>
    <submittedName>
        <fullName evidence="2">ATP-binding protein</fullName>
    </submittedName>
</protein>
<name>A0ABW5CCS3_9PROT</name>
<keyword evidence="3" id="KW-1185">Reference proteome</keyword>
<sequence length="439" mass="45243">MMPPAATPSPEDGGGVSLSLPAAPAFVAPAAHLVEGIGAAFGMPAETARALALASEEVIAFVAGQSAPGGRVTLSCHDRRYRMSVEISLPAAGFDPRMFNLTQAVSPEAGAEDLDHLGLLLAARMVDEFAFVRDGGRIRLLLHKLRPYPRLAPAETAPPAPDLAAAWRLAPATPERLDLLARLAAGPAAPGFLAQPGRLADMVAAGDLDGLVAQTADGAVLGGALWQPSGRIAELFGPWRAAGAPAGIETALVEAGLIALARGPALGVINRAPGPDFPADWFERLGSLATAGGTRPVLFRQLHEDPGAVSWAGPELTPFLAAHYAALGLPRRLVAPAEGGPGGPSSVLSAVTRRAEGRAVLRPALPGADCADNIARHCRHLERSGFADLQCELDLGQGWQAGFVPGLLAAGFVPRFVIPHGGEGDLLVLQRPAPAERGR</sequence>